<dbReference type="EMBL" id="CM039178">
    <property type="protein sequence ID" value="KAH9678301.1"/>
    <property type="molecule type" value="Genomic_DNA"/>
</dbReference>
<gene>
    <name evidence="1" type="ORF">KPL71_025654</name>
</gene>
<keyword evidence="2" id="KW-1185">Reference proteome</keyword>
<evidence type="ECO:0000313" key="2">
    <source>
        <dbReference type="Proteomes" id="UP000829398"/>
    </source>
</evidence>
<evidence type="ECO:0000313" key="1">
    <source>
        <dbReference type="EMBL" id="KAH9678301.1"/>
    </source>
</evidence>
<keyword evidence="1" id="KW-0418">Kinase</keyword>
<keyword evidence="1" id="KW-0723">Serine/threonine-protein kinase</keyword>
<accession>A0ACB8HU39</accession>
<protein>
    <submittedName>
        <fullName evidence="1">Serine/threonine protein kinase IRE</fullName>
    </submittedName>
</protein>
<sequence length="1185" mass="132182">MSSSAENQDPLSPTPASTPSPTTRTKLRKIPPIPIRRGKHDHSEGENQRRHHDDSNVEQARGDDESSILVASSLGLNHIRTKSVSSSPSPLRFFSAAGTPSSFTNEAKKNKTETAAADVKPKFAVPPSNKPPSLESGKKGQWTQSKSLRFPSPLNPELEVSHAAFAKEMQSPRFQAILRVTSGRKKKAPEIKSFSHELNSKGVRPFPVWKSRAFGHMEEIMVAIRAKFDKLKEEVNCDLGVLAGDLVGILEKSSDSHPEWQESLEDLLVIARKCATMSPSEFWVKCEGIVLNLDDRRQELPMGILKQAYTRLLFILTRCTRLVQFQKETGYEEEHILGLHQLSDLGVYPEQILQIRQQDFSGPLTGGKVMNEKQRKKSHGQELGSLNLKEDQVDQHETENVEVGTAKSGDSTTSSYRMSSWKRLPSGSRRKKGSEAAADTPPKDKTEAFQNKDEPKIGSDDGNDNLDGLYHHASSRITKSWGFWGENSMICRICEVEIPVVHVEEHSRICTIADRCDLKSLTVNERLERVAETLEKILDSWSPKSTPRSGESPRVSVEVAGMSTLSTHDDLNLMSPKQNSLSRQGSKEMLDHVPDDDNAFVIEDLNVLPEISCDKNPTAADIAAKTSSAGSLTPRSPLLTPRTSQIELLVNGHRTITELQNPQQIKKLLDVSRSIASVNDCDYNSLEHMLDRLEELKYIIQDRKVDALFVETFGRRIEKLLQEKYVNLCGQIDDEKLDSSNAMTEEESSMDEDTVRSLRTSPINPCSKDRTSIEDFEIIKPISQGAFGRVFLARKRATGDLFAIKVLKKADMIRKNAVESILAERNILISVRNPFVVRFFYSFTCRENLYLVMEYLNGGDLYSLLRNLGCLDEDMARVYIAELVLALEYLHSLNVIHRDLKPDNLLIGQDGHIKLTDFGLSKVGLIHSTDDLSAPSLGSGGFLVHDELKDQPPLTREQRQKHSVAGTPDYLAPEILLGMGHGATADWWSVGIILFELLIGIPPFNAKTPQQIFDNIMNRDIPWPNIPEEMSVEACDLIDKLLTENPVQRLGATGAREVKQHPFFKNINWDTLARQKAMFIPAAESLDTSYFVSRYVWNPEDENVQGGSDFDDLTDTCSSGSFSNTLDEEADECGSLAEFSAPALAVQYSFSNFSFKNLSQLASINYDLVVKSAKESAEASKSSVP</sequence>
<dbReference type="Proteomes" id="UP000829398">
    <property type="component" value="Chromosome 9"/>
</dbReference>
<proteinExistence type="predicted"/>
<keyword evidence="1" id="KW-0808">Transferase</keyword>
<comment type="caution">
    <text evidence="1">The sequence shown here is derived from an EMBL/GenBank/DDBJ whole genome shotgun (WGS) entry which is preliminary data.</text>
</comment>
<reference evidence="2" key="1">
    <citation type="journal article" date="2023" name="Hortic. Res.">
        <title>A chromosome-level phased genome enabling allele-level studies in sweet orange: a case study on citrus Huanglongbing tolerance.</title>
        <authorList>
            <person name="Wu B."/>
            <person name="Yu Q."/>
            <person name="Deng Z."/>
            <person name="Duan Y."/>
            <person name="Luo F."/>
            <person name="Gmitter F. Jr."/>
        </authorList>
    </citation>
    <scope>NUCLEOTIDE SEQUENCE [LARGE SCALE GENOMIC DNA]</scope>
    <source>
        <strain evidence="2">cv. Valencia</strain>
    </source>
</reference>
<name>A0ACB8HU39_CITSI</name>
<organism evidence="1 2">
    <name type="scientific">Citrus sinensis</name>
    <name type="common">Sweet orange</name>
    <name type="synonym">Citrus aurantium var. sinensis</name>
    <dbReference type="NCBI Taxonomy" id="2711"/>
    <lineage>
        <taxon>Eukaryota</taxon>
        <taxon>Viridiplantae</taxon>
        <taxon>Streptophyta</taxon>
        <taxon>Embryophyta</taxon>
        <taxon>Tracheophyta</taxon>
        <taxon>Spermatophyta</taxon>
        <taxon>Magnoliopsida</taxon>
        <taxon>eudicotyledons</taxon>
        <taxon>Gunneridae</taxon>
        <taxon>Pentapetalae</taxon>
        <taxon>rosids</taxon>
        <taxon>malvids</taxon>
        <taxon>Sapindales</taxon>
        <taxon>Rutaceae</taxon>
        <taxon>Aurantioideae</taxon>
        <taxon>Citrus</taxon>
    </lineage>
</organism>